<dbReference type="PANTHER" id="PTHR11142">
    <property type="entry name" value="PSEUDOURIDYLATE SYNTHASE"/>
    <property type="match status" value="1"/>
</dbReference>
<dbReference type="GO" id="GO:0160147">
    <property type="term" value="F:tRNA pseudouridine(38-40) synthase activity"/>
    <property type="evidence" value="ECO:0007669"/>
    <property type="project" value="UniProtKB-EC"/>
</dbReference>
<proteinExistence type="inferred from homology"/>
<feature type="domain" description="Pseudouridine synthase I TruA alpha/beta" evidence="8">
    <location>
        <begin position="150"/>
        <end position="250"/>
    </location>
</feature>
<sequence length="257" mass="29170">MAFITSYDGREFHGWQRQGSDQSIQGTIEEALHKLTGMPLNITGSGRTDAGVSAHGQVFHLDIPIRGNRPWTPESLLKGVNHFLPQRIRILSATHTAQTFHARHDVERKIYRYRLRIVPQKQVRSPLDNPFTGVFFAPVDLSLLKSSSLLFLGNHDFTHFTVKKSLPPKTQRTIDHIFWERDGADYQVWITGKGFLHMMIRFIIGTIVEVANGKRTLEELEKLLQSDSPVPVKCLRPAPPEGLSLIRVLYGKNDPFA</sequence>
<dbReference type="GO" id="GO:0031119">
    <property type="term" value="P:tRNA pseudouridine synthesis"/>
    <property type="evidence" value="ECO:0007669"/>
    <property type="project" value="UniProtKB-UniRule"/>
</dbReference>
<dbReference type="RefSeq" id="WP_014450020.1">
    <property type="nucleotide sequence ID" value="NC_017094.1"/>
</dbReference>
<dbReference type="eggNOG" id="COG0101">
    <property type="taxonomic scope" value="Bacteria"/>
</dbReference>
<keyword evidence="3 4" id="KW-0413">Isomerase</keyword>
<comment type="similarity">
    <text evidence="1 4 7">Belongs to the tRNA pseudouridine synthase TruA family.</text>
</comment>
<comment type="function">
    <text evidence="4">Formation of pseudouridine at positions 38, 39 and 40 in the anticodon stem and loop of transfer RNAs.</text>
</comment>
<dbReference type="Gene3D" id="3.30.70.660">
    <property type="entry name" value="Pseudouridine synthase I, catalytic domain, C-terminal subdomain"/>
    <property type="match status" value="1"/>
</dbReference>
<evidence type="ECO:0000256" key="4">
    <source>
        <dbReference type="HAMAP-Rule" id="MF_00171"/>
    </source>
</evidence>
<evidence type="ECO:0000256" key="6">
    <source>
        <dbReference type="PIRSR" id="PIRSR001430-2"/>
    </source>
</evidence>
<dbReference type="InterPro" id="IPR020097">
    <property type="entry name" value="PsdUridine_synth_TruA_a/b_dom"/>
</dbReference>
<evidence type="ECO:0000256" key="7">
    <source>
        <dbReference type="RuleBase" id="RU003792"/>
    </source>
</evidence>
<dbReference type="HOGENOM" id="CLU_014673_0_1_0"/>
<organism evidence="9 10">
    <name type="scientific">Leptospirillum ferrooxidans (strain C2-3)</name>
    <dbReference type="NCBI Taxonomy" id="1162668"/>
    <lineage>
        <taxon>Bacteria</taxon>
        <taxon>Pseudomonadati</taxon>
        <taxon>Nitrospirota</taxon>
        <taxon>Nitrospiria</taxon>
        <taxon>Nitrospirales</taxon>
        <taxon>Nitrospiraceae</taxon>
        <taxon>Leptospirillum</taxon>
    </lineage>
</organism>
<dbReference type="SUPFAM" id="SSF55120">
    <property type="entry name" value="Pseudouridine synthase"/>
    <property type="match status" value="1"/>
</dbReference>
<evidence type="ECO:0000256" key="3">
    <source>
        <dbReference type="ARBA" id="ARBA00023235"/>
    </source>
</evidence>
<dbReference type="InterPro" id="IPR020103">
    <property type="entry name" value="PsdUridine_synth_cat_dom_sf"/>
</dbReference>
<comment type="caution">
    <text evidence="4">Lacks conserved residue(s) required for the propagation of feature annotation.</text>
</comment>
<feature type="active site" description="Nucleophile" evidence="4 5">
    <location>
        <position position="49"/>
    </location>
</feature>
<gene>
    <name evidence="4" type="primary">truA</name>
    <name evidence="9" type="ordered locus">LFE_1858</name>
</gene>
<dbReference type="NCBIfam" id="TIGR00071">
    <property type="entry name" value="hisT_truA"/>
    <property type="match status" value="1"/>
</dbReference>
<dbReference type="GO" id="GO:0003723">
    <property type="term" value="F:RNA binding"/>
    <property type="evidence" value="ECO:0007669"/>
    <property type="project" value="InterPro"/>
</dbReference>
<feature type="domain" description="Pseudouridine synthase I TruA alpha/beta" evidence="8">
    <location>
        <begin position="5"/>
        <end position="104"/>
    </location>
</feature>
<evidence type="ECO:0000256" key="5">
    <source>
        <dbReference type="PIRSR" id="PIRSR001430-1"/>
    </source>
</evidence>
<dbReference type="InterPro" id="IPR001406">
    <property type="entry name" value="PsdUridine_synth_TruA"/>
</dbReference>
<reference evidence="9 10" key="1">
    <citation type="journal article" date="2012" name="J. Bacteriol.">
        <title>Complete Genome Sequence of Leptospirillum ferrooxidans Strain C2-3, Isolated from a Fresh Volcanic Ash Deposit on the Island of Miyake, Japan.</title>
        <authorList>
            <person name="Fujimura R."/>
            <person name="Sato Y."/>
            <person name="Nishizawa T."/>
            <person name="Oshima K."/>
            <person name="Kim S.-W."/>
            <person name="Hattori M."/>
            <person name="Kamijo T."/>
            <person name="Ohta H."/>
        </authorList>
    </citation>
    <scope>NUCLEOTIDE SEQUENCE [LARGE SCALE GENOMIC DNA]</scope>
    <source>
        <strain evidence="9 10">C2-3</strain>
    </source>
</reference>
<accession>I0IQI7</accession>
<dbReference type="PATRIC" id="fig|1162668.3.peg.2212"/>
<dbReference type="InterPro" id="IPR020095">
    <property type="entry name" value="PsdUridine_synth_TruA_C"/>
</dbReference>
<dbReference type="HAMAP" id="MF_00171">
    <property type="entry name" value="TruA"/>
    <property type="match status" value="1"/>
</dbReference>
<comment type="subunit">
    <text evidence="4">Homodimer.</text>
</comment>
<evidence type="ECO:0000256" key="1">
    <source>
        <dbReference type="ARBA" id="ARBA00009375"/>
    </source>
</evidence>
<evidence type="ECO:0000313" key="9">
    <source>
        <dbReference type="EMBL" id="BAM07536.1"/>
    </source>
</evidence>
<dbReference type="OrthoDB" id="9811823at2"/>
<feature type="binding site" evidence="4 6">
    <location>
        <position position="111"/>
    </location>
    <ligand>
        <name>substrate</name>
    </ligand>
</feature>
<evidence type="ECO:0000313" key="10">
    <source>
        <dbReference type="Proteomes" id="UP000007382"/>
    </source>
</evidence>
<comment type="catalytic activity">
    <reaction evidence="4 7">
        <text>uridine(38/39/40) in tRNA = pseudouridine(38/39/40) in tRNA</text>
        <dbReference type="Rhea" id="RHEA:22376"/>
        <dbReference type="Rhea" id="RHEA-COMP:10085"/>
        <dbReference type="Rhea" id="RHEA-COMP:10087"/>
        <dbReference type="ChEBI" id="CHEBI:65314"/>
        <dbReference type="ChEBI" id="CHEBI:65315"/>
        <dbReference type="EC" id="5.4.99.12"/>
    </reaction>
</comment>
<dbReference type="STRING" id="1162668.LFE_1858"/>
<dbReference type="CDD" id="cd02570">
    <property type="entry name" value="PseudoU_synth_EcTruA"/>
    <property type="match status" value="1"/>
</dbReference>
<dbReference type="InterPro" id="IPR020094">
    <property type="entry name" value="TruA/RsuA/RluB/E/F_N"/>
</dbReference>
<evidence type="ECO:0000256" key="2">
    <source>
        <dbReference type="ARBA" id="ARBA00022694"/>
    </source>
</evidence>
<dbReference type="PIRSF" id="PIRSF001430">
    <property type="entry name" value="tRNA_psdUrid_synth"/>
    <property type="match status" value="1"/>
</dbReference>
<dbReference type="Proteomes" id="UP000007382">
    <property type="component" value="Chromosome"/>
</dbReference>
<name>I0IQI7_LEPFC</name>
<dbReference type="PANTHER" id="PTHR11142:SF0">
    <property type="entry name" value="TRNA PSEUDOURIDINE SYNTHASE-LIKE 1"/>
    <property type="match status" value="1"/>
</dbReference>
<dbReference type="EMBL" id="AP012342">
    <property type="protein sequence ID" value="BAM07536.1"/>
    <property type="molecule type" value="Genomic_DNA"/>
</dbReference>
<keyword evidence="2 4" id="KW-0819">tRNA processing</keyword>
<dbReference type="KEGG" id="lfc:LFE_1858"/>
<dbReference type="Gene3D" id="3.30.70.580">
    <property type="entry name" value="Pseudouridine synthase I, catalytic domain, N-terminal subdomain"/>
    <property type="match status" value="1"/>
</dbReference>
<reference evidence="10" key="2">
    <citation type="submission" date="2012-03" db="EMBL/GenBank/DDBJ databases">
        <title>The complete genome sequence of the pioneer microbe on fresh volcanic deposit, Leptospirillum ferrooxidans strain C2-3.</title>
        <authorList>
            <person name="Fujimura R."/>
            <person name="Sato Y."/>
            <person name="Nishizawa T."/>
            <person name="Nanba K."/>
            <person name="Oshima K."/>
            <person name="Hattori M."/>
            <person name="Kamijo T."/>
            <person name="Ohta H."/>
        </authorList>
    </citation>
    <scope>NUCLEOTIDE SEQUENCE [LARGE SCALE GENOMIC DNA]</scope>
    <source>
        <strain evidence="10">C2-3</strain>
    </source>
</reference>
<evidence type="ECO:0000259" key="8">
    <source>
        <dbReference type="Pfam" id="PF01416"/>
    </source>
</evidence>
<dbReference type="EC" id="5.4.99.12" evidence="4"/>
<dbReference type="Pfam" id="PF01416">
    <property type="entry name" value="PseudoU_synth_1"/>
    <property type="match status" value="2"/>
</dbReference>
<dbReference type="AlphaFoldDB" id="I0IQI7"/>
<keyword evidence="10" id="KW-1185">Reference proteome</keyword>
<protein>
    <recommendedName>
        <fullName evidence="4">tRNA pseudouridine synthase A</fullName>
        <ecNumber evidence="4">5.4.99.12</ecNumber>
    </recommendedName>
    <alternativeName>
        <fullName evidence="4">tRNA pseudouridine(38-40) synthase</fullName>
    </alternativeName>
    <alternativeName>
        <fullName evidence="4">tRNA pseudouridylate synthase I</fullName>
    </alternativeName>
    <alternativeName>
        <fullName evidence="4">tRNA-uridine isomerase I</fullName>
    </alternativeName>
</protein>